<dbReference type="InterPro" id="IPR008999">
    <property type="entry name" value="Actin-crosslinking"/>
</dbReference>
<comment type="caution">
    <text evidence="3">The sequence shown here is derived from an EMBL/GenBank/DDBJ whole genome shotgun (WGS) entry which is preliminary data.</text>
</comment>
<keyword evidence="2" id="KW-0732">Signal</keyword>
<dbReference type="CDD" id="cd16014">
    <property type="entry name" value="PLC"/>
    <property type="match status" value="1"/>
</dbReference>
<feature type="signal peptide" evidence="2">
    <location>
        <begin position="1"/>
        <end position="20"/>
    </location>
</feature>
<feature type="chain" id="PRO_5017026111" evidence="2">
    <location>
        <begin position="21"/>
        <end position="619"/>
    </location>
</feature>
<name>A0A364LD80_TALAM</name>
<proteinExistence type="predicted"/>
<dbReference type="EMBL" id="MIKG01000026">
    <property type="protein sequence ID" value="RAO73747.1"/>
    <property type="molecule type" value="Genomic_DNA"/>
</dbReference>
<dbReference type="InterPro" id="IPR007312">
    <property type="entry name" value="Phosphoesterase"/>
</dbReference>
<dbReference type="AlphaFoldDB" id="A0A364LD80"/>
<dbReference type="PANTHER" id="PTHR31956">
    <property type="entry name" value="NON-SPECIFIC PHOSPHOLIPASE C4-RELATED"/>
    <property type="match status" value="1"/>
</dbReference>
<organism evidence="3 4">
    <name type="scientific">Talaromyces amestolkiae</name>
    <dbReference type="NCBI Taxonomy" id="1196081"/>
    <lineage>
        <taxon>Eukaryota</taxon>
        <taxon>Fungi</taxon>
        <taxon>Dikarya</taxon>
        <taxon>Ascomycota</taxon>
        <taxon>Pezizomycotina</taxon>
        <taxon>Eurotiomycetes</taxon>
        <taxon>Eurotiomycetidae</taxon>
        <taxon>Eurotiales</taxon>
        <taxon>Trichocomaceae</taxon>
        <taxon>Talaromyces</taxon>
        <taxon>Talaromyces sect. Talaromyces</taxon>
    </lineage>
</organism>
<reference evidence="3 4" key="1">
    <citation type="journal article" date="2017" name="Biotechnol. Biofuels">
        <title>Differential beta-glucosidase expression as a function of carbon source availability in Talaromyces amestolkiae: a genomic and proteomic approach.</title>
        <authorList>
            <person name="de Eugenio L.I."/>
            <person name="Mendez-Liter J.A."/>
            <person name="Nieto-Dominguez M."/>
            <person name="Alonso L."/>
            <person name="Gil-Munoz J."/>
            <person name="Barriuso J."/>
            <person name="Prieto A."/>
            <person name="Martinez M.J."/>
        </authorList>
    </citation>
    <scope>NUCLEOTIDE SEQUENCE [LARGE SCALE GENOMIC DNA]</scope>
    <source>
        <strain evidence="3 4">CIB</strain>
    </source>
</reference>
<dbReference type="RefSeq" id="XP_040738261.1">
    <property type="nucleotide sequence ID" value="XM_040882708.1"/>
</dbReference>
<dbReference type="InterPro" id="IPR017850">
    <property type="entry name" value="Alkaline_phosphatase_core_sf"/>
</dbReference>
<dbReference type="SUPFAM" id="SSF50405">
    <property type="entry name" value="Actin-crosslinking proteins"/>
    <property type="match status" value="1"/>
</dbReference>
<sequence>MALALSVAMGLALGASLVTASPVKATGLEQIEHVVLFMQENRAFNHYFGTMAGVRGFNDPNVQVNSDGRSVWYQNVDSTLSNETDYLLPWYLNYLGGNWSEATQCMVAGSNGYDANHLALNGDLNNLWATENTPWSWGYFKREELPVHFAMAEGYTINDMYQEGQITATNPNRVTWVSGSINATGAAYIDNNETPGTTGAYSCYPLTWETTFEVYERLNVSWQVWQNTDNFDDNPNAWFKQYQDAATGSSLHIHGDSFQYTLDDFVAAAAAGTLPQVSIIIGQEELSEHPPWQPKDGAWLHQQIFDAVVKSPKYNSTALFISYDETGGWGDAVVPYHSPAGTEGEWIEDPLGVFGQTYTGPGFRVPSWIVSPWTRGGRVFGEHCDHNSQILFVEKWLAAKGYSDVELTGMATWRRNNMCDFVNAFDFANPDYSVPSVPTAETPLTDSKGNYDGASLCESTYSSTRPPVPYGKQTLEDALYFEDGYKQVIGSLTEGRYLTFETNGYALTNPGSINGKVTATKITSKHDSKNQRWVIHGSNGTFQISSAFDGQFIGQNGKLVAASKQAKSAANFEITFEAGKGYTVQYSGGKYLTVKSNGSVDAAANSPVDYEVYSVSYHN</sequence>
<dbReference type="GO" id="GO:0042578">
    <property type="term" value="F:phosphoric ester hydrolase activity"/>
    <property type="evidence" value="ECO:0007669"/>
    <property type="project" value="UniProtKB-ARBA"/>
</dbReference>
<dbReference type="Gene3D" id="3.40.720.10">
    <property type="entry name" value="Alkaline Phosphatase, subunit A"/>
    <property type="match status" value="2"/>
</dbReference>
<evidence type="ECO:0000313" key="4">
    <source>
        <dbReference type="Proteomes" id="UP000249363"/>
    </source>
</evidence>
<accession>A0A364LD80</accession>
<dbReference type="Gene3D" id="2.80.10.50">
    <property type="match status" value="1"/>
</dbReference>
<keyword evidence="1" id="KW-0378">Hydrolase</keyword>
<evidence type="ECO:0000256" key="2">
    <source>
        <dbReference type="SAM" id="SignalP"/>
    </source>
</evidence>
<dbReference type="GeneID" id="63798973"/>
<dbReference type="Pfam" id="PF04185">
    <property type="entry name" value="Phosphoesterase"/>
    <property type="match status" value="1"/>
</dbReference>
<dbReference type="OrthoDB" id="5135119at2759"/>
<evidence type="ECO:0000256" key="1">
    <source>
        <dbReference type="ARBA" id="ARBA00022801"/>
    </source>
</evidence>
<protein>
    <submittedName>
        <fullName evidence="3">Uncharacterized protein</fullName>
    </submittedName>
</protein>
<keyword evidence="4" id="KW-1185">Reference proteome</keyword>
<evidence type="ECO:0000313" key="3">
    <source>
        <dbReference type="EMBL" id="RAO73747.1"/>
    </source>
</evidence>
<dbReference type="STRING" id="1196081.A0A364LD80"/>
<gene>
    <name evidence="3" type="ORF">BHQ10_009759</name>
</gene>
<dbReference type="Proteomes" id="UP000249363">
    <property type="component" value="Unassembled WGS sequence"/>
</dbReference>
<dbReference type="PANTHER" id="PTHR31956:SF1">
    <property type="entry name" value="NON-SPECIFIC PHOSPHOLIPASE C1"/>
    <property type="match status" value="1"/>
</dbReference>